<comment type="subcellular location">
    <subcellularLocation>
        <location evidence="2">Cell membrane</location>
        <topology evidence="2">Lipid-anchor</topology>
    </subcellularLocation>
</comment>
<feature type="region of interest" description="Disordered" evidence="3">
    <location>
        <begin position="495"/>
        <end position="543"/>
    </location>
</feature>
<keyword evidence="2" id="KW-0812">Transmembrane</keyword>
<sequence>MNARRADRFASPGVALARRRGVVPRVARGALCPVMCAALLAGCTVGPNYSLPKDALVNANFANAPIDGSNDPLVTQQPVPPDWWRLYDDPVLNGLVEDALAGNRDLRVAVANLEASRAQVQFAREQDGFAGNAGGNVQYTQLSPEQFLTDKLPPQTLEDLGFNVSYELDLFGKLRRGVEAARADDDAVEAARDLVRITVVADVVRSYVENCAAAEELAIAQHSLALERERVDVSRRLLQAGRGNQPDLTRGFTQRDTIAAEIPRFTLRQRVAQYRLAMLLARAPEDLPPAAKNCSKLPQVGEPVPVGDGAALLKRRPDVREAERKLAASTARIGVATAALYPTISIGASAGFTGDVSDVFTAQTARYAIGPLVSWEFPVNGQRAKVQQAEASTAASLAHFDSVVLNALRETQSSLAAYSADTARAQALQTAEKSAQDSADQTHQLYVNGRESFIDDLDATRTLTSVNAQVAAARSTVAVDRVNLFLALGGGWEEASKEGMQEGARQTGKASTRQAAQTGGRDDVQQAAQKAGQEAAGQQGARE</sequence>
<dbReference type="EMBL" id="CADIKF010000102">
    <property type="protein sequence ID" value="CAB3772583.1"/>
    <property type="molecule type" value="Genomic_DNA"/>
</dbReference>
<dbReference type="GO" id="GO:0005886">
    <property type="term" value="C:plasma membrane"/>
    <property type="evidence" value="ECO:0007669"/>
    <property type="project" value="UniProtKB-SubCell"/>
</dbReference>
<keyword evidence="2" id="KW-1134">Transmembrane beta strand</keyword>
<keyword evidence="2" id="KW-0472">Membrane</keyword>
<dbReference type="InterPro" id="IPR010131">
    <property type="entry name" value="MdtP/NodT-like"/>
</dbReference>
<comment type="similarity">
    <text evidence="1 2">Belongs to the outer membrane factor (OMF) (TC 1.B.17) family.</text>
</comment>
<dbReference type="NCBIfam" id="TIGR01845">
    <property type="entry name" value="outer_NodT"/>
    <property type="match status" value="1"/>
</dbReference>
<feature type="compositionally biased region" description="Low complexity" evidence="3">
    <location>
        <begin position="525"/>
        <end position="543"/>
    </location>
</feature>
<dbReference type="Pfam" id="PF02321">
    <property type="entry name" value="OEP"/>
    <property type="match status" value="2"/>
</dbReference>
<protein>
    <submittedName>
        <fullName evidence="4">Putative efflux pump outer membrane protein TtgC</fullName>
    </submittedName>
</protein>
<evidence type="ECO:0000313" key="4">
    <source>
        <dbReference type="EMBL" id="CAB3772583.1"/>
    </source>
</evidence>
<evidence type="ECO:0000256" key="1">
    <source>
        <dbReference type="ARBA" id="ARBA00007613"/>
    </source>
</evidence>
<organism evidence="4 5">
    <name type="scientific">Paraburkholderia solisilvae</name>
    <dbReference type="NCBI Taxonomy" id="624376"/>
    <lineage>
        <taxon>Bacteria</taxon>
        <taxon>Pseudomonadati</taxon>
        <taxon>Pseudomonadota</taxon>
        <taxon>Betaproteobacteria</taxon>
        <taxon>Burkholderiales</taxon>
        <taxon>Burkholderiaceae</taxon>
        <taxon>Paraburkholderia</taxon>
    </lineage>
</organism>
<dbReference type="Gene3D" id="2.20.200.10">
    <property type="entry name" value="Outer membrane efflux proteins (OEP)"/>
    <property type="match status" value="1"/>
</dbReference>
<gene>
    <name evidence="4" type="primary">ttgC_2</name>
    <name evidence="4" type="ORF">LMG29739_06298</name>
</gene>
<dbReference type="PANTHER" id="PTHR30203">
    <property type="entry name" value="OUTER MEMBRANE CATION EFFLUX PROTEIN"/>
    <property type="match status" value="1"/>
</dbReference>
<accession>A0A6J5F2G3</accession>
<keyword evidence="2" id="KW-0449">Lipoprotein</keyword>
<reference evidence="4 5" key="1">
    <citation type="submission" date="2020-04" db="EMBL/GenBank/DDBJ databases">
        <authorList>
            <person name="De Canck E."/>
        </authorList>
    </citation>
    <scope>NUCLEOTIDE SEQUENCE [LARGE SCALE GENOMIC DNA]</scope>
    <source>
        <strain evidence="4 5">LMG 29739</strain>
    </source>
</reference>
<dbReference type="InterPro" id="IPR003423">
    <property type="entry name" value="OMP_efflux"/>
</dbReference>
<dbReference type="PANTHER" id="PTHR30203:SF21">
    <property type="entry name" value="OUTER MEMBRANE COMPONENT OF MULTIDRUG EFFLUX PUMP-RELATED"/>
    <property type="match status" value="1"/>
</dbReference>
<evidence type="ECO:0000256" key="2">
    <source>
        <dbReference type="RuleBase" id="RU362097"/>
    </source>
</evidence>
<feature type="compositionally biased region" description="Polar residues" evidence="3">
    <location>
        <begin position="508"/>
        <end position="517"/>
    </location>
</feature>
<dbReference type="Proteomes" id="UP000494329">
    <property type="component" value="Unassembled WGS sequence"/>
</dbReference>
<dbReference type="SUPFAM" id="SSF56954">
    <property type="entry name" value="Outer membrane efflux proteins (OEP)"/>
    <property type="match status" value="1"/>
</dbReference>
<evidence type="ECO:0000313" key="5">
    <source>
        <dbReference type="Proteomes" id="UP000494329"/>
    </source>
</evidence>
<keyword evidence="5" id="KW-1185">Reference proteome</keyword>
<dbReference type="GO" id="GO:0015562">
    <property type="term" value="F:efflux transmembrane transporter activity"/>
    <property type="evidence" value="ECO:0007669"/>
    <property type="project" value="InterPro"/>
</dbReference>
<proteinExistence type="inferred from homology"/>
<evidence type="ECO:0000256" key="3">
    <source>
        <dbReference type="SAM" id="MobiDB-lite"/>
    </source>
</evidence>
<dbReference type="Gene3D" id="1.20.1600.10">
    <property type="entry name" value="Outer membrane efflux proteins (OEP)"/>
    <property type="match status" value="1"/>
</dbReference>
<dbReference type="AlphaFoldDB" id="A0A6J5F2G3"/>
<name>A0A6J5F2G3_9BURK</name>
<keyword evidence="2" id="KW-0564">Palmitate</keyword>